<dbReference type="STRING" id="1278819.BHE19_00875"/>
<evidence type="ECO:0000313" key="5">
    <source>
        <dbReference type="Proteomes" id="UP000198319"/>
    </source>
</evidence>
<reference evidence="2" key="2">
    <citation type="submission" date="2016-09" db="EMBL/GenBank/DDBJ databases">
        <authorList>
            <person name="Capua I."/>
            <person name="De Benedictis P."/>
            <person name="Joannis T."/>
            <person name="Lombin L.H."/>
            <person name="Cattoli G."/>
        </authorList>
    </citation>
    <scope>NUCLEOTIDE SEQUENCE [LARGE SCALE GENOMIC DNA]</scope>
    <source>
        <strain evidence="2">MSU</strain>
    </source>
</reference>
<reference evidence="4" key="1">
    <citation type="submission" date="2016-09" db="EMBL/GenBank/DDBJ databases">
        <authorList>
            <person name="Chen S."/>
            <person name="Walker E."/>
        </authorList>
    </citation>
    <scope>NUCLEOTIDE SEQUENCE [LARGE SCALE GENOMIC DNA]</scope>
    <source>
        <strain evidence="4">MSU</strain>
    </source>
</reference>
<organism evidence="2 4">
    <name type="scientific">Flavobacterium tructae</name>
    <dbReference type="NCBI Taxonomy" id="1114873"/>
    <lineage>
        <taxon>Bacteria</taxon>
        <taxon>Pseudomonadati</taxon>
        <taxon>Bacteroidota</taxon>
        <taxon>Flavobacteriia</taxon>
        <taxon>Flavobacteriales</taxon>
        <taxon>Flavobacteriaceae</taxon>
        <taxon>Flavobacterium</taxon>
    </lineage>
</organism>
<dbReference type="Proteomes" id="UP000198319">
    <property type="component" value="Unassembled WGS sequence"/>
</dbReference>
<dbReference type="Proteomes" id="UP000180252">
    <property type="component" value="Unassembled WGS sequence"/>
</dbReference>
<dbReference type="AlphaFoldDB" id="A0A1S1J9B9"/>
<protein>
    <submittedName>
        <fullName evidence="2">Uncharacterized protein</fullName>
    </submittedName>
</protein>
<keyword evidence="5" id="KW-1185">Reference proteome</keyword>
<feature type="transmembrane region" description="Helical" evidence="1">
    <location>
        <begin position="50"/>
        <end position="71"/>
    </location>
</feature>
<accession>A0A1S1J9B9</accession>
<comment type="caution">
    <text evidence="2">The sequence shown here is derived from an EMBL/GenBank/DDBJ whole genome shotgun (WGS) entry which is preliminary data.</text>
</comment>
<dbReference type="EMBL" id="MUHG01000002">
    <property type="protein sequence ID" value="OXB22058.1"/>
    <property type="molecule type" value="Genomic_DNA"/>
</dbReference>
<evidence type="ECO:0000313" key="2">
    <source>
        <dbReference type="EMBL" id="OHT46099.1"/>
    </source>
</evidence>
<keyword evidence="1" id="KW-0472">Membrane</keyword>
<keyword evidence="1" id="KW-1133">Transmembrane helix</keyword>
<reference evidence="3 5" key="3">
    <citation type="submission" date="2016-11" db="EMBL/GenBank/DDBJ databases">
        <title>Whole genomes of Flavobacteriaceae.</title>
        <authorList>
            <person name="Stine C."/>
            <person name="Li C."/>
            <person name="Tadesse D."/>
        </authorList>
    </citation>
    <scope>NUCLEOTIDE SEQUENCE [LARGE SCALE GENOMIC DNA]</scope>
    <source>
        <strain evidence="3 5">ATCC BAA-2541</strain>
    </source>
</reference>
<name>A0A1S1J9B9_9FLAO</name>
<sequence length="88" mass="10330">MFSDLKSDLQSGFFLEQKKPLRAAEVLYVYFFKKNYNSVSAEGSGIIHDILQIVNFIFCFILMGQICELFFNQPNKNQNNFYYPIKIV</sequence>
<evidence type="ECO:0000256" key="1">
    <source>
        <dbReference type="SAM" id="Phobius"/>
    </source>
</evidence>
<dbReference type="EMBL" id="MIKE01000011">
    <property type="protein sequence ID" value="OHT46099.1"/>
    <property type="molecule type" value="Genomic_DNA"/>
</dbReference>
<evidence type="ECO:0000313" key="4">
    <source>
        <dbReference type="Proteomes" id="UP000180252"/>
    </source>
</evidence>
<proteinExistence type="predicted"/>
<evidence type="ECO:0000313" key="3">
    <source>
        <dbReference type="EMBL" id="OXB22058.1"/>
    </source>
</evidence>
<gene>
    <name evidence="3" type="ORF">B0A71_00900</name>
    <name evidence="2" type="ORF">BHE19_00875</name>
</gene>
<keyword evidence="1" id="KW-0812">Transmembrane</keyword>